<dbReference type="InterPro" id="IPR020904">
    <property type="entry name" value="Sc_DH/Rdtase_CS"/>
</dbReference>
<dbReference type="InterPro" id="IPR001584">
    <property type="entry name" value="Integrase_cat-core"/>
</dbReference>
<dbReference type="Pfam" id="PF00106">
    <property type="entry name" value="adh_short"/>
    <property type="match status" value="1"/>
</dbReference>
<dbReference type="Gene3D" id="3.40.50.720">
    <property type="entry name" value="NAD(P)-binding Rossmann-like Domain"/>
    <property type="match status" value="1"/>
</dbReference>
<organism evidence="4 5">
    <name type="scientific">Cordylochernes scorpioides</name>
    <dbReference type="NCBI Taxonomy" id="51811"/>
    <lineage>
        <taxon>Eukaryota</taxon>
        <taxon>Metazoa</taxon>
        <taxon>Ecdysozoa</taxon>
        <taxon>Arthropoda</taxon>
        <taxon>Chelicerata</taxon>
        <taxon>Arachnida</taxon>
        <taxon>Pseudoscorpiones</taxon>
        <taxon>Cheliferoidea</taxon>
        <taxon>Chernetidae</taxon>
        <taxon>Cordylochernes</taxon>
    </lineage>
</organism>
<dbReference type="InterPro" id="IPR002347">
    <property type="entry name" value="SDR_fam"/>
</dbReference>
<keyword evidence="2" id="KW-0175">Coiled coil</keyword>
<dbReference type="Gene3D" id="3.30.420.10">
    <property type="entry name" value="Ribonuclease H-like superfamily/Ribonuclease H"/>
    <property type="match status" value="1"/>
</dbReference>
<evidence type="ECO:0000313" key="5">
    <source>
        <dbReference type="Proteomes" id="UP001235939"/>
    </source>
</evidence>
<dbReference type="InterPro" id="IPR036397">
    <property type="entry name" value="RNaseH_sf"/>
</dbReference>
<dbReference type="PROSITE" id="PS50994">
    <property type="entry name" value="INTEGRASE"/>
    <property type="match status" value="1"/>
</dbReference>
<feature type="coiled-coil region" evidence="2">
    <location>
        <begin position="285"/>
        <end position="312"/>
    </location>
</feature>
<dbReference type="Proteomes" id="UP001235939">
    <property type="component" value="Chromosome 05"/>
</dbReference>
<dbReference type="InterPro" id="IPR008042">
    <property type="entry name" value="Retrotrans_Pao"/>
</dbReference>
<dbReference type="InterPro" id="IPR043502">
    <property type="entry name" value="DNA/RNA_pol_sf"/>
</dbReference>
<evidence type="ECO:0000256" key="2">
    <source>
        <dbReference type="SAM" id="Coils"/>
    </source>
</evidence>
<keyword evidence="5" id="KW-1185">Reference proteome</keyword>
<dbReference type="SUPFAM" id="SSF53098">
    <property type="entry name" value="Ribonuclease H-like"/>
    <property type="match status" value="1"/>
</dbReference>
<dbReference type="SUPFAM" id="SSF56672">
    <property type="entry name" value="DNA/RNA polymerases"/>
    <property type="match status" value="1"/>
</dbReference>
<dbReference type="PANTHER" id="PTHR47331">
    <property type="entry name" value="PHD-TYPE DOMAIN-CONTAINING PROTEIN"/>
    <property type="match status" value="1"/>
</dbReference>
<dbReference type="PRINTS" id="PR00081">
    <property type="entry name" value="GDHRDH"/>
</dbReference>
<keyword evidence="1" id="KW-0560">Oxidoreductase</keyword>
<name>A0ABY6KJV7_9ARAC</name>
<protein>
    <recommendedName>
        <fullName evidence="3">Integrase catalytic domain-containing protein</fullName>
    </recommendedName>
</protein>
<dbReference type="EMBL" id="CP092867">
    <property type="protein sequence ID" value="UYV68476.1"/>
    <property type="molecule type" value="Genomic_DNA"/>
</dbReference>
<proteinExistence type="predicted"/>
<dbReference type="PROSITE" id="PS00061">
    <property type="entry name" value="ADH_SHORT"/>
    <property type="match status" value="1"/>
</dbReference>
<evidence type="ECO:0000313" key="4">
    <source>
        <dbReference type="EMBL" id="UYV68476.1"/>
    </source>
</evidence>
<feature type="domain" description="Integrase catalytic" evidence="3">
    <location>
        <begin position="883"/>
        <end position="1055"/>
    </location>
</feature>
<accession>A0ABY6KJV7</accession>
<dbReference type="SUPFAM" id="SSF51735">
    <property type="entry name" value="NAD(P)-binding Rossmann-fold domains"/>
    <property type="match status" value="1"/>
</dbReference>
<evidence type="ECO:0000256" key="1">
    <source>
        <dbReference type="ARBA" id="ARBA00023002"/>
    </source>
</evidence>
<evidence type="ECO:0000259" key="3">
    <source>
        <dbReference type="PROSITE" id="PS50994"/>
    </source>
</evidence>
<reference evidence="4 5" key="1">
    <citation type="submission" date="2022-01" db="EMBL/GenBank/DDBJ databases">
        <title>A chromosomal length assembly of Cordylochernes scorpioides.</title>
        <authorList>
            <person name="Zeh D."/>
            <person name="Zeh J."/>
        </authorList>
    </citation>
    <scope>NUCLEOTIDE SEQUENCE [LARGE SCALE GENOMIC DNA]</scope>
    <source>
        <strain evidence="4">IN4F17</strain>
        <tissue evidence="4">Whole Body</tissue>
    </source>
</reference>
<gene>
    <name evidence="4" type="ORF">LAZ67_5004427</name>
</gene>
<sequence length="1055" mass="119795">MTLYHPVIWLTQRMMDTNYFSAVHTTRAVLPGMKERQEGRVVFVSSIAGVFGLYGYTAYSASKFALVGLAECLQMEVKPYNLQVTVALPSDTDTPGFAEEEKIKVLSPQLCPIISLTLWLSPWRPRNSQSPADSTPPPEVVARKILQDAVPIELTVKFADFKTKLNKMKYYKDRTGVTLMDCSMAYWQKVITALLIIGCVELNPGPKRQATLTNMPHSTPDQAPMDDLKLLIINLSAEVNRLGEKLDARLLNIEQKMEDWDRRMTGMETSIASCTDALATNTRSISHNTLKIRNLEERAEALERRARENNLIIYGIESAETDSRELLLQKVKKLIAEDMQIADDVVIAECHRLGRGPKAPILIEVPDHESRISLLKNSSKLRILNIFMSRDYSLQIREQRKILIERRKELYKKGIRSKLRENKLLLNGINYMVVEGQVAGKFLSTVGLEGWFIGNVCCGMTPADSICQLVTQPVKDYRLSTVTYGTTSAPFLAIRTMQQLARDESHEFPEASRVALKDFYVDDLLTGVSSTSGGEVLIRQMTDLMPKEGFTFRKWNSNCQELVSQMNSEKRTTENESSNSATLKVLGILWDTTRDAFGIQLRKPSEVTTKRDLLSNIARIFDPLDFLSPTTECFQNEMSELSKLRIRRYLLIEQNWCEDNQLHGICAASSVAYSAVCYLISESPEGQIQVSLLAAKTRVAPYKPCTLPRLELCAAHLLSQLYKSIVDSIEVPINKSYLWTDSQIALCWIKSDPNRWKEFIRNGGPSWLKDKSVRQIRVSSDDKKIEEEEKEVALSYHLQTMSVPEYFKKYSSFVKLKRVTVWCLGFMTNCQPSTEEKEYGPLTTSEMSHTIMTIIKLVQCSEFPQEIQSLKDQIQHQNEKRILDLAPFLDSVGLLRVGGRKQRADSLKPSLIRSRKVMKSYIVIFVCFAVKAILLEMLTSLSTNSFNGALRRFVSRRGKPSDIYSDKGTHFKGANRILVRRYEVMNSRETKEFLSEELISCHFIPPSAPHFGGLWEANIKSVKNHLIKVSGTSLMNIEEFTTLICLIEACLNSRR</sequence>
<dbReference type="Pfam" id="PF05380">
    <property type="entry name" value="Peptidase_A17"/>
    <property type="match status" value="1"/>
</dbReference>
<dbReference type="InterPro" id="IPR036291">
    <property type="entry name" value="NAD(P)-bd_dom_sf"/>
</dbReference>
<dbReference type="InterPro" id="IPR012337">
    <property type="entry name" value="RNaseH-like_sf"/>
</dbReference>